<accession>A0A5J6MXR6</accession>
<dbReference type="Pfam" id="PF00795">
    <property type="entry name" value="CN_hydrolase"/>
    <property type="match status" value="1"/>
</dbReference>
<dbReference type="Gene3D" id="3.60.110.10">
    <property type="entry name" value="Carbon-nitrogen hydrolase"/>
    <property type="match status" value="1"/>
</dbReference>
<dbReference type="SUPFAM" id="SSF56317">
    <property type="entry name" value="Carbon-nitrogen hydrolase"/>
    <property type="match status" value="1"/>
</dbReference>
<evidence type="ECO:0000313" key="5">
    <source>
        <dbReference type="Proteomes" id="UP000325797"/>
    </source>
</evidence>
<evidence type="ECO:0000256" key="1">
    <source>
        <dbReference type="ARBA" id="ARBA00010613"/>
    </source>
</evidence>
<protein>
    <submittedName>
        <fullName evidence="4">Hydrolase</fullName>
    </submittedName>
</protein>
<dbReference type="InterPro" id="IPR036526">
    <property type="entry name" value="C-N_Hydrolase_sf"/>
</dbReference>
<dbReference type="InterPro" id="IPR044083">
    <property type="entry name" value="RamA-like"/>
</dbReference>
<dbReference type="KEGG" id="hadh:FRZ61_19130"/>
<dbReference type="PANTHER" id="PTHR43674">
    <property type="entry name" value="NITRILASE C965.09-RELATED"/>
    <property type="match status" value="1"/>
</dbReference>
<dbReference type="GO" id="GO:0050126">
    <property type="term" value="F:N-carbamoylputrescine amidase activity"/>
    <property type="evidence" value="ECO:0007669"/>
    <property type="project" value="TreeGrafter"/>
</dbReference>
<dbReference type="RefSeq" id="WP_151116953.1">
    <property type="nucleotide sequence ID" value="NZ_CP042582.1"/>
</dbReference>
<gene>
    <name evidence="4" type="ORF">FRZ61_19130</name>
</gene>
<evidence type="ECO:0000256" key="2">
    <source>
        <dbReference type="ARBA" id="ARBA00022801"/>
    </source>
</evidence>
<proteinExistence type="inferred from homology"/>
<keyword evidence="5" id="KW-1185">Reference proteome</keyword>
<dbReference type="PROSITE" id="PS01227">
    <property type="entry name" value="UPF0012"/>
    <property type="match status" value="1"/>
</dbReference>
<comment type="similarity">
    <text evidence="1">Belongs to the carbon-nitrogen hydrolase superfamily. NIT1/NIT2 family.</text>
</comment>
<organism evidence="4 5">
    <name type="scientific">Hypericibacter adhaerens</name>
    <dbReference type="NCBI Taxonomy" id="2602016"/>
    <lineage>
        <taxon>Bacteria</taxon>
        <taxon>Pseudomonadati</taxon>
        <taxon>Pseudomonadota</taxon>
        <taxon>Alphaproteobacteria</taxon>
        <taxon>Rhodospirillales</taxon>
        <taxon>Dongiaceae</taxon>
        <taxon>Hypericibacter</taxon>
    </lineage>
</organism>
<dbReference type="InterPro" id="IPR003010">
    <property type="entry name" value="C-N_Hydrolase"/>
</dbReference>
<dbReference type="AlphaFoldDB" id="A0A5J6MXR6"/>
<dbReference type="Proteomes" id="UP000325797">
    <property type="component" value="Chromosome"/>
</dbReference>
<dbReference type="GO" id="GO:0033388">
    <property type="term" value="P:putrescine biosynthetic process from arginine"/>
    <property type="evidence" value="ECO:0007669"/>
    <property type="project" value="TreeGrafter"/>
</dbReference>
<keyword evidence="2 4" id="KW-0378">Hydrolase</keyword>
<dbReference type="EMBL" id="CP042582">
    <property type="protein sequence ID" value="QEX21984.1"/>
    <property type="molecule type" value="Genomic_DNA"/>
</dbReference>
<evidence type="ECO:0000313" key="4">
    <source>
        <dbReference type="EMBL" id="QEX21984.1"/>
    </source>
</evidence>
<dbReference type="PANTHER" id="PTHR43674:SF2">
    <property type="entry name" value="BETA-UREIDOPROPIONASE"/>
    <property type="match status" value="1"/>
</dbReference>
<dbReference type="CDD" id="cd07576">
    <property type="entry name" value="R-amidase_like"/>
    <property type="match status" value="1"/>
</dbReference>
<sequence length="259" mass="27870">MKIALGQTIGTPGDVRANLQLMRRLAREAATQGAALLLLPELFLSGYNIGDAVPGLAEPSEGPSAIAAGAIAAEAGLAILYGYPERAAGAVYNSALLLDRTGRPVANYRKTHLWGEFERAQFQPGTATCLFDFAGARFGLMICYDIDFPELARRYALGGADAILAISATTAPYSVVPRKLIPARAYENQLFMLFCDRTGGEHGLDYAGESGVAAPDGEILAACSREEALLIAELDFERYRQSRAGWRFADDRRPELYSG</sequence>
<name>A0A5J6MXR6_9PROT</name>
<dbReference type="OrthoDB" id="9803803at2"/>
<evidence type="ECO:0000259" key="3">
    <source>
        <dbReference type="PROSITE" id="PS50263"/>
    </source>
</evidence>
<feature type="domain" description="CN hydrolase" evidence="3">
    <location>
        <begin position="1"/>
        <end position="236"/>
    </location>
</feature>
<dbReference type="InterPro" id="IPR001110">
    <property type="entry name" value="UPF0012_CS"/>
</dbReference>
<reference evidence="4 5" key="1">
    <citation type="submission" date="2019-08" db="EMBL/GenBank/DDBJ databases">
        <title>Hyperibacter terrae gen. nov., sp. nov. and Hyperibacter viscosus sp. nov., two new members in the family Rhodospirillaceae isolated from the rhizosphere of Hypericum perforatum.</title>
        <authorList>
            <person name="Noviana Z."/>
        </authorList>
    </citation>
    <scope>NUCLEOTIDE SEQUENCE [LARGE SCALE GENOMIC DNA]</scope>
    <source>
        <strain evidence="4 5">R5959</strain>
    </source>
</reference>
<dbReference type="PROSITE" id="PS50263">
    <property type="entry name" value="CN_HYDROLASE"/>
    <property type="match status" value="1"/>
</dbReference>
<dbReference type="InterPro" id="IPR050345">
    <property type="entry name" value="Aliph_Amidase/BUP"/>
</dbReference>